<dbReference type="InterPro" id="IPR001031">
    <property type="entry name" value="Thioesterase"/>
</dbReference>
<evidence type="ECO:0000256" key="5">
    <source>
        <dbReference type="PROSITE-ProRule" id="PRU01363"/>
    </source>
</evidence>
<dbReference type="SUPFAM" id="SSF47336">
    <property type="entry name" value="ACP-like"/>
    <property type="match status" value="1"/>
</dbReference>
<dbReference type="Pfam" id="PF00698">
    <property type="entry name" value="Acyl_transf_1"/>
    <property type="match status" value="1"/>
</dbReference>
<dbReference type="EMBL" id="CALNXK010000042">
    <property type="protein sequence ID" value="CAH3126416.1"/>
    <property type="molecule type" value="Genomic_DNA"/>
</dbReference>
<dbReference type="Gene3D" id="3.40.50.720">
    <property type="entry name" value="NAD(P)-binding Rossmann-like Domain"/>
    <property type="match status" value="3"/>
</dbReference>
<dbReference type="Gene3D" id="1.20.1640.10">
    <property type="entry name" value="Multidrug efflux transporter AcrB transmembrane domain"/>
    <property type="match status" value="2"/>
</dbReference>
<dbReference type="InterPro" id="IPR049551">
    <property type="entry name" value="PKS_DH_C"/>
</dbReference>
<dbReference type="CDD" id="cd00833">
    <property type="entry name" value="PKS"/>
    <property type="match status" value="1"/>
</dbReference>
<evidence type="ECO:0000259" key="9">
    <source>
        <dbReference type="PROSITE" id="PS52004"/>
    </source>
</evidence>
<feature type="domain" description="Ketosynthase family 3 (KS3)" evidence="9">
    <location>
        <begin position="887"/>
        <end position="1317"/>
    </location>
</feature>
<feature type="transmembrane region" description="Helical" evidence="7">
    <location>
        <begin position="820"/>
        <end position="840"/>
    </location>
</feature>
<evidence type="ECO:0000256" key="7">
    <source>
        <dbReference type="SAM" id="Phobius"/>
    </source>
</evidence>
<feature type="transmembrane region" description="Helical" evidence="7">
    <location>
        <begin position="393"/>
        <end position="412"/>
    </location>
</feature>
<dbReference type="PANTHER" id="PTHR43775">
    <property type="entry name" value="FATTY ACID SYNTHASE"/>
    <property type="match status" value="1"/>
</dbReference>
<evidence type="ECO:0000259" key="8">
    <source>
        <dbReference type="PROSITE" id="PS50075"/>
    </source>
</evidence>
<dbReference type="InterPro" id="IPR014030">
    <property type="entry name" value="Ketoacyl_synth_N"/>
</dbReference>
<feature type="region of interest" description="Disordered" evidence="6">
    <location>
        <begin position="3064"/>
        <end position="3099"/>
    </location>
</feature>
<evidence type="ECO:0000256" key="1">
    <source>
        <dbReference type="ARBA" id="ARBA00012480"/>
    </source>
</evidence>
<organism evidence="11 12">
    <name type="scientific">Porites lobata</name>
    <dbReference type="NCBI Taxonomy" id="104759"/>
    <lineage>
        <taxon>Eukaryota</taxon>
        <taxon>Metazoa</taxon>
        <taxon>Cnidaria</taxon>
        <taxon>Anthozoa</taxon>
        <taxon>Hexacorallia</taxon>
        <taxon>Scleractinia</taxon>
        <taxon>Fungiina</taxon>
        <taxon>Poritidae</taxon>
        <taxon>Porites</taxon>
    </lineage>
</organism>
<keyword evidence="2" id="KW-0596">Phosphopantetheine</keyword>
<feature type="domain" description="PKS/mFAS DH" evidence="10">
    <location>
        <begin position="1815"/>
        <end position="2110"/>
    </location>
</feature>
<evidence type="ECO:0000256" key="2">
    <source>
        <dbReference type="ARBA" id="ARBA00022450"/>
    </source>
</evidence>
<feature type="transmembrane region" description="Helical" evidence="7">
    <location>
        <begin position="723"/>
        <end position="743"/>
    </location>
</feature>
<dbReference type="InterPro" id="IPR049900">
    <property type="entry name" value="PKS_mFAS_DH"/>
</dbReference>
<dbReference type="Pfam" id="PF02801">
    <property type="entry name" value="Ketoacyl-synt_C"/>
    <property type="match status" value="1"/>
</dbReference>
<dbReference type="InterPro" id="IPR018201">
    <property type="entry name" value="Ketoacyl_synth_AS"/>
</dbReference>
<dbReference type="Pfam" id="PF16197">
    <property type="entry name" value="KAsynt_C_assoc"/>
    <property type="match status" value="1"/>
</dbReference>
<dbReference type="Gene3D" id="3.90.180.10">
    <property type="entry name" value="Medium-chain alcohol dehydrogenases, catalytic domain"/>
    <property type="match status" value="1"/>
</dbReference>
<dbReference type="SUPFAM" id="SSF53901">
    <property type="entry name" value="Thiolase-like"/>
    <property type="match status" value="1"/>
</dbReference>
<evidence type="ECO:0000256" key="3">
    <source>
        <dbReference type="ARBA" id="ARBA00022553"/>
    </source>
</evidence>
<evidence type="ECO:0000256" key="6">
    <source>
        <dbReference type="SAM" id="MobiDB-lite"/>
    </source>
</evidence>
<dbReference type="PANTHER" id="PTHR43775:SF37">
    <property type="entry name" value="SI:DKEY-61P9.11"/>
    <property type="match status" value="1"/>
</dbReference>
<dbReference type="Pfam" id="PF14765">
    <property type="entry name" value="PS-DH"/>
    <property type="match status" value="1"/>
</dbReference>
<dbReference type="SMART" id="SM00826">
    <property type="entry name" value="PKS_DH"/>
    <property type="match status" value="1"/>
</dbReference>
<dbReference type="Pfam" id="PF00975">
    <property type="entry name" value="Thioesterase"/>
    <property type="match status" value="1"/>
</dbReference>
<dbReference type="InterPro" id="IPR057326">
    <property type="entry name" value="KR_dom"/>
</dbReference>
<dbReference type="InterPro" id="IPR011032">
    <property type="entry name" value="GroES-like_sf"/>
</dbReference>
<feature type="transmembrane region" description="Helical" evidence="7">
    <location>
        <begin position="698"/>
        <end position="717"/>
    </location>
</feature>
<dbReference type="InterPro" id="IPR050091">
    <property type="entry name" value="PKS_NRPS_Biosynth_Enz"/>
</dbReference>
<evidence type="ECO:0000313" key="11">
    <source>
        <dbReference type="EMBL" id="CAH3126416.1"/>
    </source>
</evidence>
<dbReference type="SUPFAM" id="SSF50129">
    <property type="entry name" value="GroES-like"/>
    <property type="match status" value="1"/>
</dbReference>
<keyword evidence="7" id="KW-0472">Membrane</keyword>
<dbReference type="Gene3D" id="3.10.129.110">
    <property type="entry name" value="Polyketide synthase dehydratase"/>
    <property type="match status" value="1"/>
</dbReference>
<dbReference type="Pfam" id="PF08659">
    <property type="entry name" value="KR"/>
    <property type="match status" value="1"/>
</dbReference>
<dbReference type="Pfam" id="PF21089">
    <property type="entry name" value="PKS_DH_N"/>
    <property type="match status" value="1"/>
</dbReference>
<feature type="transmembrane region" description="Helical" evidence="7">
    <location>
        <begin position="55"/>
        <end position="73"/>
    </location>
</feature>
<dbReference type="InterPro" id="IPR016036">
    <property type="entry name" value="Malonyl_transacylase_ACP-bd"/>
</dbReference>
<proteinExistence type="predicted"/>
<keyword evidence="7" id="KW-1133">Transmembrane helix</keyword>
<dbReference type="PROSITE" id="PS50075">
    <property type="entry name" value="CARRIER"/>
    <property type="match status" value="1"/>
</dbReference>
<dbReference type="Gene3D" id="3.40.47.10">
    <property type="match status" value="1"/>
</dbReference>
<feature type="transmembrane region" description="Helical" evidence="7">
    <location>
        <begin position="750"/>
        <end position="774"/>
    </location>
</feature>
<dbReference type="SMART" id="SM00822">
    <property type="entry name" value="PKS_KR"/>
    <property type="match status" value="1"/>
</dbReference>
<dbReference type="InterPro" id="IPR029058">
    <property type="entry name" value="AB_hydrolase_fold"/>
</dbReference>
<dbReference type="InterPro" id="IPR020841">
    <property type="entry name" value="PKS_Beta-ketoAc_synthase_dom"/>
</dbReference>
<dbReference type="Gene3D" id="3.40.366.10">
    <property type="entry name" value="Malonyl-Coenzyme A Acyl Carrier Protein, domain 2"/>
    <property type="match status" value="1"/>
</dbReference>
<comment type="caution">
    <text evidence="11">The sequence shown here is derived from an EMBL/GenBank/DDBJ whole genome shotgun (WGS) entry which is preliminary data.</text>
</comment>
<dbReference type="InterPro" id="IPR016035">
    <property type="entry name" value="Acyl_Trfase/lysoPLipase"/>
</dbReference>
<evidence type="ECO:0000259" key="10">
    <source>
        <dbReference type="PROSITE" id="PS52019"/>
    </source>
</evidence>
<feature type="region of interest" description="N-terminal hotdog fold" evidence="5">
    <location>
        <begin position="1815"/>
        <end position="1942"/>
    </location>
</feature>
<dbReference type="Pfam" id="PF00109">
    <property type="entry name" value="ketoacyl-synt"/>
    <property type="match status" value="1"/>
</dbReference>
<dbReference type="InterPro" id="IPR013968">
    <property type="entry name" value="PKS_KR"/>
</dbReference>
<dbReference type="InterPro" id="IPR032821">
    <property type="entry name" value="PKS_assoc"/>
</dbReference>
<feature type="transmembrane region" description="Helical" evidence="7">
    <location>
        <begin position="321"/>
        <end position="342"/>
    </location>
</feature>
<gene>
    <name evidence="11" type="ORF">PLOB_00032402</name>
</gene>
<feature type="region of interest" description="C-terminal hotdog fold" evidence="5">
    <location>
        <begin position="1963"/>
        <end position="2110"/>
    </location>
</feature>
<feature type="transmembrane region" description="Helical" evidence="7">
    <location>
        <begin position="501"/>
        <end position="519"/>
    </location>
</feature>
<dbReference type="SUPFAM" id="SSF55048">
    <property type="entry name" value="Probable ACP-binding domain of malonyl-CoA ACP transacylase"/>
    <property type="match status" value="1"/>
</dbReference>
<dbReference type="InterPro" id="IPR042104">
    <property type="entry name" value="PKS_dehydratase_sf"/>
</dbReference>
<dbReference type="InterPro" id="IPR001227">
    <property type="entry name" value="Ac_transferase_dom_sf"/>
</dbReference>
<dbReference type="SMART" id="SM00825">
    <property type="entry name" value="PKS_KS"/>
    <property type="match status" value="1"/>
</dbReference>
<keyword evidence="3" id="KW-0597">Phosphoprotein</keyword>
<dbReference type="Gene3D" id="3.40.50.1820">
    <property type="entry name" value="alpha/beta hydrolase"/>
    <property type="match status" value="1"/>
</dbReference>
<dbReference type="Pfam" id="PF00550">
    <property type="entry name" value="PP-binding"/>
    <property type="match status" value="1"/>
</dbReference>
<dbReference type="InterPro" id="IPR009081">
    <property type="entry name" value="PP-bd_ACP"/>
</dbReference>
<dbReference type="Gene3D" id="3.30.70.3290">
    <property type="match status" value="1"/>
</dbReference>
<dbReference type="Proteomes" id="UP001159405">
    <property type="component" value="Unassembled WGS sequence"/>
</dbReference>
<dbReference type="InterPro" id="IPR016039">
    <property type="entry name" value="Thiolase-like"/>
</dbReference>
<dbReference type="InterPro" id="IPR036291">
    <property type="entry name" value="NAD(P)-bd_dom_sf"/>
</dbReference>
<accession>A0ABN8NZ36</accession>
<dbReference type="EC" id="3.1.2.14" evidence="1"/>
<dbReference type="InterPro" id="IPR036736">
    <property type="entry name" value="ACP-like_sf"/>
</dbReference>
<dbReference type="InterPro" id="IPR020807">
    <property type="entry name" value="PKS_DH"/>
</dbReference>
<feature type="domain" description="Carrier" evidence="8">
    <location>
        <begin position="2986"/>
        <end position="3062"/>
    </location>
</feature>
<protein>
    <recommendedName>
        <fullName evidence="1">oleoyl-[acyl-carrier-protein] hydrolase</fullName>
        <ecNumber evidence="1">3.1.2.14</ecNumber>
    </recommendedName>
</protein>
<dbReference type="SUPFAM" id="SSF51735">
    <property type="entry name" value="NAD(P)-binding Rossmann-fold domains"/>
    <property type="match status" value="2"/>
</dbReference>
<keyword evidence="12" id="KW-1185">Reference proteome</keyword>
<dbReference type="SUPFAM" id="SSF82866">
    <property type="entry name" value="Multidrug efflux transporter AcrB transmembrane domain"/>
    <property type="match status" value="2"/>
</dbReference>
<dbReference type="InterPro" id="IPR049552">
    <property type="entry name" value="PKS_DH_N"/>
</dbReference>
<dbReference type="InterPro" id="IPR014043">
    <property type="entry name" value="Acyl_transferase_dom"/>
</dbReference>
<dbReference type="SMART" id="SM00827">
    <property type="entry name" value="PKS_AT"/>
    <property type="match status" value="1"/>
</dbReference>
<reference evidence="11 12" key="1">
    <citation type="submission" date="2022-05" db="EMBL/GenBank/DDBJ databases">
        <authorList>
            <consortium name="Genoscope - CEA"/>
            <person name="William W."/>
        </authorList>
    </citation>
    <scope>NUCLEOTIDE SEQUENCE [LARGE SCALE GENOMIC DNA]</scope>
</reference>
<feature type="active site" description="Proton donor; for dehydratase activity" evidence="5">
    <location>
        <position position="2028"/>
    </location>
</feature>
<dbReference type="InterPro" id="IPR014031">
    <property type="entry name" value="Ketoacyl_synth_C"/>
</dbReference>
<evidence type="ECO:0000256" key="4">
    <source>
        <dbReference type="ARBA" id="ARBA00022679"/>
    </source>
</evidence>
<keyword evidence="7" id="KW-0812">Transmembrane</keyword>
<feature type="compositionally biased region" description="Polar residues" evidence="6">
    <location>
        <begin position="3088"/>
        <end position="3099"/>
    </location>
</feature>
<evidence type="ECO:0000313" key="12">
    <source>
        <dbReference type="Proteomes" id="UP001159405"/>
    </source>
</evidence>
<keyword evidence="4" id="KW-0808">Transferase</keyword>
<feature type="transmembrane region" description="Helical" evidence="7">
    <location>
        <begin position="293"/>
        <end position="315"/>
    </location>
</feature>
<dbReference type="PROSITE" id="PS52019">
    <property type="entry name" value="PKS_MFAS_DH"/>
    <property type="match status" value="1"/>
</dbReference>
<feature type="active site" description="Proton acceptor; for dehydratase activity" evidence="5">
    <location>
        <position position="1848"/>
    </location>
</feature>
<name>A0ABN8NZ36_9CNID</name>
<feature type="transmembrane region" description="Helical" evidence="7">
    <location>
        <begin position="424"/>
        <end position="443"/>
    </location>
</feature>
<dbReference type="SUPFAM" id="SSF52151">
    <property type="entry name" value="FabD/lysophospholipase-like"/>
    <property type="match status" value="1"/>
</dbReference>
<dbReference type="SUPFAM" id="SSF53474">
    <property type="entry name" value="alpha/beta-Hydrolases"/>
    <property type="match status" value="1"/>
</dbReference>
<dbReference type="PROSITE" id="PS00606">
    <property type="entry name" value="KS3_1"/>
    <property type="match status" value="1"/>
</dbReference>
<dbReference type="PROSITE" id="PS52004">
    <property type="entry name" value="KS3_2"/>
    <property type="match status" value="1"/>
</dbReference>
<sequence length="3548" mass="397264">LFDFRSFDLYETSNENRLGPRTIFRGRRDVSYHILTAYEKVFEKFGFFLARQRPLIIFFVSLVVCVASLLGFIRISVEQLSSKQLAVSNSQSRMDLEHAAQFFPLLDSRQEQIIVTPKLTGNILEEKCLEEAKLVHQTVLNNSDYQSLCFRGPPSNASTKTQDNCIVSSPLELAGSNFEHLRNLPSILVREWNNPRTILSDGQSLKISHMQILSNFKVNKGSDPPTSQAKALRITYFIKKPTTENEDQKVKNFEATFESQVSSLRDGMKCASLFYKSGRATDDALQQILKVDILALCLSILIVLSLSLVVIYIVFSNLCCLTTALFISATFLVPYICTAGIVSMAGLSLLPTTIFIPFLLLGKSTSDVALFLGEWRRQRIVHSLDYRVTSCTARVGTVQLFSAFCSTILLGIAIKSSFEVTSEFFLVTVIAFALASAASFLIAPTLTLSLERQLKTLNTFCMSPRAKISSFLQGKREGVHNVIWYVTKNLPRRLTSFGGKVISFILIVCFISICVSSALQASERTFSTENLCQENDNFIKFYEAQKKFFGKQTDVSIVFSRRTDYSQKTIQEEMLQICGTLGKASYSQERTVCWLAAFLNNKSKSCTNLKFRTCLHKFLNQSQNLPFRRDVLVDKKDVNFSISASRYHVKMVVQKTLNENKGNLEKLREDLKVSLKPKPVSETFFEVEDLSSLERETVLFLIIATAVAFGTCLLSSSSLRISIFLALTFDLLLLEAAAIMEFWSIQFNHLAFIALYLSVVLAHNFSVQIAHSFIYSDKQVVRERMNKALESVGLPVFMAAFLEISGSISLGLIYPSLQDIFFRLIPVVFALGLIHALVILPPTVTLFFELMDSFDFQNMLPNRTNQKRRKMSIQIRYGGAPQATSRRPPISIVGISCRFPGANSKEMFWNLLEQGNSSIRDFPQNRQEQYETLFRLYHHKRFVTGRHCAVRGSYLEDIQYFDNTFFGISKQEARAMDPQQRILLEVVYEAIEDAGMRLEDLQRCKTGVFLGVMNLDYGNLITDSSNYNNIDQFSSTGITASILANRVSFCLNLTGPSFAVDTACSSSLTALKLACDNLHNGDCDVAIVCAPNIVLSHAMQIITGMAGLLAPDGRCKSFDASGDGYGRGEGFAAIVLKLSDAALNDKDDEYCSIIACGMNNDGQNAVPMTAPSSKTQAELCKMVLEQSALNPEEVTYFEAHGTGTAIGDVVEVTSIADVYTRGTTRQLKIGSVKSNLNHTESTSGLAGIIKVALMIKNKKLVPTVNVRVLNPKLKLQQKGIVVQQTSEPWNTEAGKPLTGAVNSFGYGGSNVHVILREVTQRATADDDLEIRRRPCHILTFSARSQEALKRMARLYSQWIEGEAKDNATFVENLCYSLNERRSQFPHRLALTFEAIPEASKILTEYANDSVGMEKVVAYGEVNAVNPKLVFLFGGQGSQWYAMGRQLIEMEPVFKDAFLTVHNLIKDLWKSMSLLDELMASEEKSRIAENSIAQPATFAIQYATSKLLMSWRIYPSAVLGHSLGEIAAACIAGIITLKEAVHLVLARSSLQDQCPSNGSVAALGMSEERARALLDELKLTPTLCIAAINDAESVTVSGDVESVEALGQHIAIHEKDTFWRVLGTKRAFHSSHMEFIKRSFQAAMKRISLHPKLSKIPMYSTVEGGVLCGQEFNNEYWWRNIRCPVQFYSAMKHLLRDGYKQVIEISTQPILAHYVKKIAMQENLQDQAKPIVLETLPRKRVPVNKQCKSFLLNTVCKLYTLGFPIDWTCVQTIPSAKFVRSLTYPWIKNTFWYRERPPQNIIQPVDAKSWEEKKSHPFLEKVKQTSLYSGLHCWETEIDLHRFPDLKDHALIQGTTVMPGATYLEMAFAMAMDQFVHVAGLELSEVKLSSLLTLPETQVRSLRLRLQKTERINEAEYHITSVQDDHSEIILSSGKICLDLLQTQKKGNHKASTAAGPAINELLKNMERMPNEQFRGVTEKFGFNYGPTFSIIKEIWKGDNEGLCLIDIAEAHTIQEETGRYVVHPSILDACLQSCFVPLGNSSIDDKSIVPVGFKRVALNDLPLTSQLFCHVTANVSEFGRFDVTLMNPSGYVLLTMTDFRVAELTSSPRQLPLADLAYDVQWREAELTRQGERTPPLTFIVLKDSSNLSNYLISSLQAREVNVIAVNPPDGHCFDSEVQDTIKIAFADFSAINSSSLRVINLWPVDTSLLPEHFDVIEQSQQLAFSSSVFLLQLLIEKELMDSRLFLVTELTQLLDVCDHSGKGKFIPWGSTVWGLRRTANLEEFNLRVTTVDLSNKEDKREINSLVDEVLGDSVEDEVAFRDSKRFINRLVRSELQLHTSKRMKRKERKKDGLLYLSTVPSSKSHCLREKCFPKATQSEVIVEVCYCWTPSESLFDVSKPNGCVFVSGKVSDLPISGESTLQIGDNVCGVIPSGRVARFIPIHVSSVFLKPPNLTMEQATYLPACLALAFHALQKAAAGAEKQKLLINEANRGPGPAAVFLGKTLGHRVYCTIPDTCSSCTKRLLTDLGAESVKRQSSPAYNDDSIDQFDAVLFLNPPGPNALLRSGLSLRRGGKVVILSTEFEGDVIFPANKNFKYERENILDVLRSPTAFEELTMKSIQILGKNGVSQQLFEMPVECVDFVVSIKAANESTDKPSSLKDIEPQSLDISFLIQSLGTFEEGDHLQGIPVLPQGLDGCGLKENKSYLVAGGVRGFGFEVARWMAENGAKSIVLLGRSMPSNSKIQEVRQIERSTGTTIHIIQVDVSSQTQMLALKERLQSLPDVAGIVHTAMVLRDEYIKDLTFQRFNEVMGPKIKGSMLLHQMSLEMDLDFFVMFSSMASIVGNMGQSSYSACNAFQDSLAQYRRHVLGLPGLAINWGPISGAGVMERETGIAKLMTLAGLGFVDAKEGVKHMVKVLTEDPGRCQISMFDADWPRFLKSNTGLKKTPRLSILRSTVNAPDNQTNSTESLAQKIVLEKDGEKRAELINEYITATMSEWTGNPSPSETDLNTSLYSYGVDSTAALTLKMQLEMNLQVSFEVFYFMQPDTTPLKLGRDITAKMIERSQGNPPTNDQPQNDNRQEAEHAQVQTTDDVSPITESSEIRIQVVPLYTPEGSAIKFFCVHPSHRYAMSLVPIATGFQGQDLVSFYALGYTDPAAVSEDWGGVRELAAHYVQLITKEQRHGPYFLGGYSYGGLLAYEMASLMTEHNKRVEFVAMIDTFPWVLQSRTVSSRLPSMQEHENSQRRHVELQFENYLRKLAIDSLKMTSDEYHKMREENTKEWIVDELEKRGLERGLAIYNLRTLRESLLKDQMVASRTHLQWQPAEVRYRGPLAFLRCQDTCFSPRSSDSVEEIWGQLVDGGINVLVCPGNHYSMSESPNAYVTGSILATALIFKYRLLYPEFPRPTRTFSQRRAVEKLSSGVVVFLHSKKGHKKPHFGELHFKEDVHKLELTSQADEGETHETEKTKKIIDLKDLCMVQPGMLVANARRYAGRKRRVGAYHSGNLRQIASVITRRRVYNLEFTDYSDLKSFYNMIEAVFAVQLLSR</sequence>
<feature type="non-terminal residue" evidence="11">
    <location>
        <position position="1"/>
    </location>
</feature>
<feature type="compositionally biased region" description="Low complexity" evidence="6">
    <location>
        <begin position="3067"/>
        <end position="3079"/>
    </location>
</feature>